<reference evidence="3" key="2">
    <citation type="submission" date="2015-01" db="EMBL/GenBank/DDBJ databases">
        <title>Evolutionary Origins and Diversification of the Mycorrhizal Mutualists.</title>
        <authorList>
            <consortium name="DOE Joint Genome Institute"/>
            <consortium name="Mycorrhizal Genomics Consortium"/>
            <person name="Kohler A."/>
            <person name="Kuo A."/>
            <person name="Nagy L.G."/>
            <person name="Floudas D."/>
            <person name="Copeland A."/>
            <person name="Barry K.W."/>
            <person name="Cichocki N."/>
            <person name="Veneault-Fourrey C."/>
            <person name="LaButti K."/>
            <person name="Lindquist E.A."/>
            <person name="Lipzen A."/>
            <person name="Lundell T."/>
            <person name="Morin E."/>
            <person name="Murat C."/>
            <person name="Riley R."/>
            <person name="Ohm R."/>
            <person name="Sun H."/>
            <person name="Tunlid A."/>
            <person name="Henrissat B."/>
            <person name="Grigoriev I.V."/>
            <person name="Hibbett D.S."/>
            <person name="Martin F."/>
        </authorList>
    </citation>
    <scope>NUCLEOTIDE SEQUENCE [LARGE SCALE GENOMIC DNA]</scope>
    <source>
        <strain evidence="3">MUT 4182</strain>
    </source>
</reference>
<dbReference type="HOGENOM" id="CLU_937479_0_0_1"/>
<keyword evidence="3" id="KW-1185">Reference proteome</keyword>
<reference evidence="2 3" key="1">
    <citation type="submission" date="2014-04" db="EMBL/GenBank/DDBJ databases">
        <authorList>
            <consortium name="DOE Joint Genome Institute"/>
            <person name="Kuo A."/>
            <person name="Girlanda M."/>
            <person name="Perotto S."/>
            <person name="Kohler A."/>
            <person name="Nagy L.G."/>
            <person name="Floudas D."/>
            <person name="Copeland A."/>
            <person name="Barry K.W."/>
            <person name="Cichocki N."/>
            <person name="Veneault-Fourrey C."/>
            <person name="LaButti K."/>
            <person name="Lindquist E.A."/>
            <person name="Lipzen A."/>
            <person name="Lundell T."/>
            <person name="Morin E."/>
            <person name="Murat C."/>
            <person name="Sun H."/>
            <person name="Tunlid A."/>
            <person name="Henrissat B."/>
            <person name="Grigoriev I.V."/>
            <person name="Hibbett D.S."/>
            <person name="Martin F."/>
            <person name="Nordberg H.P."/>
            <person name="Cantor M.N."/>
            <person name="Hua S.X."/>
        </authorList>
    </citation>
    <scope>NUCLEOTIDE SEQUENCE [LARGE SCALE GENOMIC DNA]</scope>
    <source>
        <strain evidence="2 3">MUT 4182</strain>
    </source>
</reference>
<gene>
    <name evidence="2" type="ORF">M407DRAFT_3702</name>
</gene>
<name>A0A0C3QW38_9AGAM</name>
<feature type="compositionally biased region" description="Low complexity" evidence="1">
    <location>
        <begin position="231"/>
        <end position="244"/>
    </location>
</feature>
<dbReference type="EMBL" id="KN822945">
    <property type="protein sequence ID" value="KIO33946.1"/>
    <property type="molecule type" value="Genomic_DNA"/>
</dbReference>
<dbReference type="SUPFAM" id="SSF90257">
    <property type="entry name" value="Myosin rod fragments"/>
    <property type="match status" value="1"/>
</dbReference>
<feature type="compositionally biased region" description="Low complexity" evidence="1">
    <location>
        <begin position="55"/>
        <end position="88"/>
    </location>
</feature>
<dbReference type="OrthoDB" id="3254485at2759"/>
<proteinExistence type="predicted"/>
<dbReference type="Proteomes" id="UP000054248">
    <property type="component" value="Unassembled WGS sequence"/>
</dbReference>
<feature type="region of interest" description="Disordered" evidence="1">
    <location>
        <begin position="196"/>
        <end position="267"/>
    </location>
</feature>
<feature type="region of interest" description="Disordered" evidence="1">
    <location>
        <begin position="44"/>
        <end position="91"/>
    </location>
</feature>
<evidence type="ECO:0000256" key="1">
    <source>
        <dbReference type="SAM" id="MobiDB-lite"/>
    </source>
</evidence>
<dbReference type="AlphaFoldDB" id="A0A0C3QW38"/>
<evidence type="ECO:0000313" key="2">
    <source>
        <dbReference type="EMBL" id="KIO33946.1"/>
    </source>
</evidence>
<feature type="compositionally biased region" description="Basic and acidic residues" evidence="1">
    <location>
        <begin position="246"/>
        <end position="256"/>
    </location>
</feature>
<protein>
    <submittedName>
        <fullName evidence="2">Uncharacterized protein</fullName>
    </submittedName>
</protein>
<sequence>MPDDSYRLRRVPAPDAPSGSGRNNKSPANAVAADAAAIEDILRRTFQEIQSAPGASTSNGNPTTSPPASSARPAADAPSAPASSSANTEDVASLRSQLSSLQKTYNEAIQALEQGRLAYQTLEHKHQQFVDANVAFTHWRDDMERQRAAWADANAKFAKRHEEHKAARANLEAKYSAVLGDLEELKERYERAKKEIERLSGQAPPPSPPLPSAVARPGDPLGPLEKRKKSSTGGMTTSAMSGRSIRGVERDASGKELHHRQPVYPPQLVEQSVLRERLTSDMFTLSQKGEPQPTHFS</sequence>
<organism evidence="2 3">
    <name type="scientific">Tulasnella calospora MUT 4182</name>
    <dbReference type="NCBI Taxonomy" id="1051891"/>
    <lineage>
        <taxon>Eukaryota</taxon>
        <taxon>Fungi</taxon>
        <taxon>Dikarya</taxon>
        <taxon>Basidiomycota</taxon>
        <taxon>Agaricomycotina</taxon>
        <taxon>Agaricomycetes</taxon>
        <taxon>Cantharellales</taxon>
        <taxon>Tulasnellaceae</taxon>
        <taxon>Tulasnella</taxon>
    </lineage>
</organism>
<accession>A0A0C3QW38</accession>
<feature type="region of interest" description="Disordered" evidence="1">
    <location>
        <begin position="1"/>
        <end position="31"/>
    </location>
</feature>
<evidence type="ECO:0000313" key="3">
    <source>
        <dbReference type="Proteomes" id="UP000054248"/>
    </source>
</evidence>